<dbReference type="OrthoDB" id="9771118at2"/>
<reference evidence="3 4" key="1">
    <citation type="submission" date="2017-05" db="EMBL/GenBank/DDBJ databases">
        <title>Comparative genomic and metabolic analysis of manganese-oxidizing mechanisms in Celeribater manganoxidans DY25T: its adaption to the environment of polymetallic nodule.</title>
        <authorList>
            <person name="Wang X."/>
        </authorList>
    </citation>
    <scope>NUCLEOTIDE SEQUENCE [LARGE SCALE GENOMIC DNA]</scope>
    <source>
        <strain evidence="3 4">DY25</strain>
    </source>
</reference>
<dbReference type="KEGG" id="cmag:CBW24_04395"/>
<name>A0A291LXE7_9RHOB</name>
<accession>A0A291LXE7</accession>
<dbReference type="RefSeq" id="WP_097372798.1">
    <property type="nucleotide sequence ID" value="NZ_CP021404.1"/>
</dbReference>
<dbReference type="PANTHER" id="PTHR37951:SF1">
    <property type="entry name" value="TYPE VI SECRETION SYSTEM COMPONENT TSSA1"/>
    <property type="match status" value="1"/>
</dbReference>
<feature type="compositionally biased region" description="Low complexity" evidence="1">
    <location>
        <begin position="374"/>
        <end position="385"/>
    </location>
</feature>
<dbReference type="AlphaFoldDB" id="A0A291LXE7"/>
<dbReference type="Proteomes" id="UP000219050">
    <property type="component" value="Chromosome"/>
</dbReference>
<proteinExistence type="predicted"/>
<feature type="compositionally biased region" description="Low complexity" evidence="1">
    <location>
        <begin position="265"/>
        <end position="284"/>
    </location>
</feature>
<gene>
    <name evidence="3" type="ORF">CBW24_04395</name>
</gene>
<evidence type="ECO:0000313" key="4">
    <source>
        <dbReference type="Proteomes" id="UP000219050"/>
    </source>
</evidence>
<evidence type="ECO:0000313" key="3">
    <source>
        <dbReference type="EMBL" id="ATI41317.1"/>
    </source>
</evidence>
<dbReference type="PANTHER" id="PTHR37951">
    <property type="entry name" value="CYTOPLASMIC PROTEIN-RELATED"/>
    <property type="match status" value="1"/>
</dbReference>
<sequence>MRFDRFLEPISADDPCGPDLLLDDDDGYIEYYFEAIDRVPMRYILNSDTGETFDRRSIDWKAEWAQIEPLLERSRDIRLLVLDAKFQILCGRIIPFTEAVSAIAALLEAQWQAVIPLIEEGDPTERKNQLELLDDRSSVVMPLQHAPLIRDRRLDQITYRDYLVASGQAEPRANETPRDASALTAALQSAENAEQVDALHAALSGARQAVEQIGLMCRSADGGPFAPQLDTLTEVLEQMTGFLAAARPDLSDAAPAEDSAEGDAPDGAPDSPDTPAAAMPAAPSRPVGAVSSQTGAKAALLAVETYYAHHEPSSPALLLIRQARLLIGRPLTEAIDTLLPDVSEHARIDFGTETGFRMSVHKMRMLADEAGDIPPQTTPRRTVLTLPPPRGRRPER</sequence>
<feature type="domain" description="ImpA N-terminal" evidence="2">
    <location>
        <begin position="7"/>
        <end position="134"/>
    </location>
</feature>
<organism evidence="3 4">
    <name type="scientific">Pacificitalea manganoxidans</name>
    <dbReference type="NCBI Taxonomy" id="1411902"/>
    <lineage>
        <taxon>Bacteria</taxon>
        <taxon>Pseudomonadati</taxon>
        <taxon>Pseudomonadota</taxon>
        <taxon>Alphaproteobacteria</taxon>
        <taxon>Rhodobacterales</taxon>
        <taxon>Paracoccaceae</taxon>
        <taxon>Pacificitalea</taxon>
    </lineage>
</organism>
<protein>
    <recommendedName>
        <fullName evidence="2">ImpA N-terminal domain-containing protein</fullName>
    </recommendedName>
</protein>
<feature type="region of interest" description="Disordered" evidence="1">
    <location>
        <begin position="369"/>
        <end position="396"/>
    </location>
</feature>
<dbReference type="EMBL" id="CP021404">
    <property type="protein sequence ID" value="ATI41317.1"/>
    <property type="molecule type" value="Genomic_DNA"/>
</dbReference>
<evidence type="ECO:0000259" key="2">
    <source>
        <dbReference type="Pfam" id="PF06812"/>
    </source>
</evidence>
<dbReference type="InterPro" id="IPR017740">
    <property type="entry name" value="TssA-like"/>
</dbReference>
<feature type="region of interest" description="Disordered" evidence="1">
    <location>
        <begin position="251"/>
        <end position="290"/>
    </location>
</feature>
<dbReference type="InterPro" id="IPR010657">
    <property type="entry name" value="ImpA_N"/>
</dbReference>
<evidence type="ECO:0000256" key="1">
    <source>
        <dbReference type="SAM" id="MobiDB-lite"/>
    </source>
</evidence>
<dbReference type="Pfam" id="PF06812">
    <property type="entry name" value="ImpA_N"/>
    <property type="match status" value="1"/>
</dbReference>
<keyword evidence="4" id="KW-1185">Reference proteome</keyword>